<dbReference type="EMBL" id="JYDT01000165">
    <property type="protein sequence ID" value="KRY82681.1"/>
    <property type="molecule type" value="Genomic_DNA"/>
</dbReference>
<evidence type="ECO:0000313" key="2">
    <source>
        <dbReference type="Proteomes" id="UP000054995"/>
    </source>
</evidence>
<gene>
    <name evidence="1" type="ORF">T4D_175</name>
</gene>
<dbReference type="Proteomes" id="UP000054995">
    <property type="component" value="Unassembled WGS sequence"/>
</dbReference>
<evidence type="ECO:0000313" key="1">
    <source>
        <dbReference type="EMBL" id="KRY82681.1"/>
    </source>
</evidence>
<accession>A0A0V1F941</accession>
<protein>
    <submittedName>
        <fullName evidence="1">Uncharacterized protein</fullName>
    </submittedName>
</protein>
<reference evidence="1 2" key="1">
    <citation type="submission" date="2015-01" db="EMBL/GenBank/DDBJ databases">
        <title>Evolution of Trichinella species and genotypes.</title>
        <authorList>
            <person name="Korhonen P.K."/>
            <person name="Edoardo P."/>
            <person name="Giuseppe L.R."/>
            <person name="Gasser R.B."/>
        </authorList>
    </citation>
    <scope>NUCLEOTIDE SEQUENCE [LARGE SCALE GENOMIC DNA]</scope>
    <source>
        <strain evidence="1">ISS470</strain>
    </source>
</reference>
<name>A0A0V1F941_TRIPS</name>
<organism evidence="1 2">
    <name type="scientific">Trichinella pseudospiralis</name>
    <name type="common">Parasitic roundworm</name>
    <dbReference type="NCBI Taxonomy" id="6337"/>
    <lineage>
        <taxon>Eukaryota</taxon>
        <taxon>Metazoa</taxon>
        <taxon>Ecdysozoa</taxon>
        <taxon>Nematoda</taxon>
        <taxon>Enoplea</taxon>
        <taxon>Dorylaimia</taxon>
        <taxon>Trichinellida</taxon>
        <taxon>Trichinellidae</taxon>
        <taxon>Trichinella</taxon>
    </lineage>
</organism>
<comment type="caution">
    <text evidence="1">The sequence shown here is derived from an EMBL/GenBank/DDBJ whole genome shotgun (WGS) entry which is preliminary data.</text>
</comment>
<keyword evidence="2" id="KW-1185">Reference proteome</keyword>
<sequence length="93" mass="10607">MEKNLLMLSMLSIMMDKIAVLCFNATNVSCTSYNEAVQFDGEIGPKQKEALRTGGLQQPRWRDSWIDGKLGNYGSHIWKHRMCTFRLAQSHTA</sequence>
<proteinExistence type="predicted"/>